<evidence type="ECO:0008006" key="4">
    <source>
        <dbReference type="Google" id="ProtNLM"/>
    </source>
</evidence>
<keyword evidence="1" id="KW-0472">Membrane</keyword>
<dbReference type="STRING" id="1452487.AVW16_10860"/>
<reference evidence="3" key="1">
    <citation type="submission" date="2016-01" db="EMBL/GenBank/DDBJ databases">
        <title>Draft genome of Chromobacterium sp. F49.</title>
        <authorList>
            <person name="Hong K.W."/>
        </authorList>
    </citation>
    <scope>NUCLEOTIDE SEQUENCE [LARGE SCALE GENOMIC DNA]</scope>
    <source>
        <strain evidence="3">CN10</strain>
    </source>
</reference>
<protein>
    <recommendedName>
        <fullName evidence="4">DUF2818 domain-containing protein</fullName>
    </recommendedName>
</protein>
<keyword evidence="3" id="KW-1185">Reference proteome</keyword>
<evidence type="ECO:0000313" key="3">
    <source>
        <dbReference type="Proteomes" id="UP000076625"/>
    </source>
</evidence>
<dbReference type="Pfam" id="PF10993">
    <property type="entry name" value="DUF2818"/>
    <property type="match status" value="1"/>
</dbReference>
<dbReference type="InterPro" id="IPR016768">
    <property type="entry name" value="UCP019883"/>
</dbReference>
<accession>A0A165FD76</accession>
<feature type="transmembrane region" description="Helical" evidence="1">
    <location>
        <begin position="39"/>
        <end position="58"/>
    </location>
</feature>
<gene>
    <name evidence="2" type="ORF">AVW16_10860</name>
</gene>
<dbReference type="Proteomes" id="UP000076625">
    <property type="component" value="Unassembled WGS sequence"/>
</dbReference>
<dbReference type="OrthoDB" id="5785537at2"/>
<proteinExistence type="predicted"/>
<organism evidence="2 3">
    <name type="scientific">Crenobacter luteus</name>
    <dbReference type="NCBI Taxonomy" id="1452487"/>
    <lineage>
        <taxon>Bacteria</taxon>
        <taxon>Pseudomonadati</taxon>
        <taxon>Pseudomonadota</taxon>
        <taxon>Betaproteobacteria</taxon>
        <taxon>Neisseriales</taxon>
        <taxon>Neisseriaceae</taxon>
        <taxon>Crenobacter</taxon>
    </lineage>
</organism>
<evidence type="ECO:0000313" key="2">
    <source>
        <dbReference type="EMBL" id="KZE32872.1"/>
    </source>
</evidence>
<dbReference type="RefSeq" id="WP_066611904.1">
    <property type="nucleotide sequence ID" value="NZ_LQQU01000017.1"/>
</dbReference>
<dbReference type="AlphaFoldDB" id="A0A165FD76"/>
<keyword evidence="1" id="KW-1133">Transmembrane helix</keyword>
<dbReference type="EMBL" id="LQQU01000017">
    <property type="protein sequence ID" value="KZE32872.1"/>
    <property type="molecule type" value="Genomic_DNA"/>
</dbReference>
<feature type="transmembrane region" description="Helical" evidence="1">
    <location>
        <begin position="70"/>
        <end position="93"/>
    </location>
</feature>
<evidence type="ECO:0000256" key="1">
    <source>
        <dbReference type="SAM" id="Phobius"/>
    </source>
</evidence>
<dbReference type="PIRSF" id="PIRSF019883">
    <property type="entry name" value="UCP019883"/>
    <property type="match status" value="1"/>
</dbReference>
<comment type="caution">
    <text evidence="2">The sequence shown here is derived from an EMBL/GenBank/DDBJ whole genome shotgun (WGS) entry which is preliminary data.</text>
</comment>
<name>A0A165FD76_9NEIS</name>
<keyword evidence="1" id="KW-0812">Transmembrane</keyword>
<sequence length="99" mass="11160">MQASVAILLIVAVLAANLPFLTPRLAGVLKPAKRKHFGWHLLELAVLYALVGLFARLLEGRSAPVHAQNWQFYVTTLSLFLVFAFPGFVYRYFWTKRGA</sequence>